<reference evidence="5" key="1">
    <citation type="submission" date="2016-01" db="EMBL/GenBank/DDBJ databases">
        <authorList>
            <person name="Mcilroy J.S."/>
            <person name="Karst M S."/>
            <person name="Albertsen M."/>
        </authorList>
    </citation>
    <scope>NUCLEOTIDE SEQUENCE</scope>
    <source>
        <strain evidence="5">Cfx-K</strain>
    </source>
</reference>
<evidence type="ECO:0000313" key="5">
    <source>
        <dbReference type="EMBL" id="CUS03937.2"/>
    </source>
</evidence>
<evidence type="ECO:0000256" key="3">
    <source>
        <dbReference type="SAM" id="SignalP"/>
    </source>
</evidence>
<feature type="transmembrane region" description="Helical" evidence="2">
    <location>
        <begin position="540"/>
        <end position="564"/>
    </location>
</feature>
<evidence type="ECO:0000259" key="4">
    <source>
        <dbReference type="Pfam" id="PF09699"/>
    </source>
</evidence>
<feature type="domain" description="Doubled CXXCH motif" evidence="4">
    <location>
        <begin position="410"/>
        <end position="443"/>
    </location>
</feature>
<keyword evidence="2" id="KW-0812">Transmembrane</keyword>
<name>A0A170PGU6_9CHLR</name>
<evidence type="ECO:0000256" key="2">
    <source>
        <dbReference type="SAM" id="Phobius"/>
    </source>
</evidence>
<dbReference type="InterPro" id="IPR051829">
    <property type="entry name" value="Multiheme_Cytochr_ET"/>
</dbReference>
<dbReference type="Gene3D" id="1.10.1130.10">
    <property type="entry name" value="Flavocytochrome C3, Chain A"/>
    <property type="match status" value="3"/>
</dbReference>
<keyword evidence="1 3" id="KW-0732">Signal</keyword>
<dbReference type="SUPFAM" id="SSF48695">
    <property type="entry name" value="Multiheme cytochromes"/>
    <property type="match status" value="2"/>
</dbReference>
<dbReference type="Proteomes" id="UP000215027">
    <property type="component" value="Chromosome I"/>
</dbReference>
<feature type="chain" id="PRO_5008241756" description="Doubled CXXCH motif domain-containing protein" evidence="3">
    <location>
        <begin position="28"/>
        <end position="574"/>
    </location>
</feature>
<feature type="signal peptide" evidence="3">
    <location>
        <begin position="1"/>
        <end position="27"/>
    </location>
</feature>
<dbReference type="PANTHER" id="PTHR35038">
    <property type="entry name" value="DISSIMILATORY SULFITE REDUCTASE SIRA"/>
    <property type="match status" value="1"/>
</dbReference>
<protein>
    <recommendedName>
        <fullName evidence="4">Doubled CXXCH motif domain-containing protein</fullName>
    </recommendedName>
</protein>
<dbReference type="Pfam" id="PF09699">
    <property type="entry name" value="Paired_CXXCH_1"/>
    <property type="match status" value="1"/>
</dbReference>
<dbReference type="KEGG" id="pbf:CFX0092_A2059"/>
<organism evidence="5 6">
    <name type="scientific">Candidatus Promineifilum breve</name>
    <dbReference type="NCBI Taxonomy" id="1806508"/>
    <lineage>
        <taxon>Bacteria</taxon>
        <taxon>Bacillati</taxon>
        <taxon>Chloroflexota</taxon>
        <taxon>Ardenticatenia</taxon>
        <taxon>Candidatus Promineifilales</taxon>
        <taxon>Candidatus Promineifilaceae</taxon>
        <taxon>Candidatus Promineifilum</taxon>
    </lineage>
</organism>
<dbReference type="InterPro" id="IPR036280">
    <property type="entry name" value="Multihaem_cyt_sf"/>
</dbReference>
<keyword evidence="2" id="KW-0472">Membrane</keyword>
<gene>
    <name evidence="5" type="ORF">CFX0092_A2059</name>
</gene>
<keyword evidence="2" id="KW-1133">Transmembrane helix</keyword>
<sequence>MRARRTSLRIVLLALLALGVVVGLAHAHSARAGAPPPVAKGGSSSLAPVTPNLPPPFPLLLGLDRSSAALPQPQPATHPPVETACRACHGDSQAEVVFPSGETLAVAVDLPGFDASAHGAMASVYVGCTGCHAPARYQFPHPPVEEPDLRSYTLARSETCVRCHDPHLTAHPGPDWSGGYDPALSEAGISVVCTDCHGDHHVQTVEAWRLPAATTVCADCHLNTGVALTEPDRLSQHVQEGLFNQKQVNNDFCMGCHGPPDRAMTFPNGDVVSISIDGEAFHTSVHGAENNWQQLACTDCHENYNFPHQPLQAATARDYTIEQAEQCARCHQTQQEGHQQGVHAQALAEGNQDAATCVDCHGSHDTALPNQPRSRISLTCRQCHSTIFDEFARSVHGEALLGDENPNVPTCAECHGVHSVNDPTTALFRNRSPELCASCHADEELMAPYDISTDVFETYVDDFHGTTVTIFHSNDPNTPTNKAVCYDCHGVHDIRRPDDPESGIKENLLETCQQCHPDATTNFSDSWTGHHRPSLRDNPLMLLITVFYALVIPSTVLFLGFLVGTDIYRQARGR</sequence>
<accession>A0A170PGU6</accession>
<keyword evidence="6" id="KW-1185">Reference proteome</keyword>
<dbReference type="PANTHER" id="PTHR35038:SF10">
    <property type="entry name" value="HIGH-MOLECULAR-WEIGHT CYTOCHROME C"/>
    <property type="match status" value="1"/>
</dbReference>
<dbReference type="EMBL" id="LN890655">
    <property type="protein sequence ID" value="CUS03937.2"/>
    <property type="molecule type" value="Genomic_DNA"/>
</dbReference>
<evidence type="ECO:0000256" key="1">
    <source>
        <dbReference type="ARBA" id="ARBA00022729"/>
    </source>
</evidence>
<dbReference type="InterPro" id="IPR010177">
    <property type="entry name" value="Paired_CXXCH_1"/>
</dbReference>
<dbReference type="AlphaFoldDB" id="A0A170PGU6"/>
<evidence type="ECO:0000313" key="6">
    <source>
        <dbReference type="Proteomes" id="UP000215027"/>
    </source>
</evidence>
<proteinExistence type="predicted"/>